<protein>
    <submittedName>
        <fullName evidence="1">Uncharacterized protein</fullName>
    </submittedName>
</protein>
<evidence type="ECO:0000313" key="1">
    <source>
        <dbReference type="EMBL" id="TDE15294.1"/>
    </source>
</evidence>
<accession>A0A4R5DSG5</accession>
<dbReference type="OrthoDB" id="9869306at2"/>
<dbReference type="EMBL" id="SMFL01000004">
    <property type="protein sequence ID" value="TDE15294.1"/>
    <property type="molecule type" value="Genomic_DNA"/>
</dbReference>
<proteinExistence type="predicted"/>
<dbReference type="RefSeq" id="WP_131958557.1">
    <property type="nucleotide sequence ID" value="NZ_SMFL01000004.1"/>
</dbReference>
<gene>
    <name evidence="1" type="ORF">E0F88_12280</name>
</gene>
<sequence length="121" mass="13914">MTKAQNKKYWIIGIIAAVFLYLYVQSKGGLRRLTMTNQQLAGMYRSLIADGVRTYITNDEGIEIPWQIDLASFTGDYEGVKAEYLKQFNRNLTTDLIDWFSPAELSEYVAALYKNNQQQLS</sequence>
<reference evidence="1 2" key="1">
    <citation type="submission" date="2019-03" db="EMBL/GenBank/DDBJ databases">
        <title>Dyadobacter AR-3-6 sp. nov., isolated from arctic soil.</title>
        <authorList>
            <person name="Chaudhary D.K."/>
        </authorList>
    </citation>
    <scope>NUCLEOTIDE SEQUENCE [LARGE SCALE GENOMIC DNA]</scope>
    <source>
        <strain evidence="1 2">AR-3-6</strain>
    </source>
</reference>
<keyword evidence="2" id="KW-1185">Reference proteome</keyword>
<comment type="caution">
    <text evidence="1">The sequence shown here is derived from an EMBL/GenBank/DDBJ whole genome shotgun (WGS) entry which is preliminary data.</text>
</comment>
<evidence type="ECO:0000313" key="2">
    <source>
        <dbReference type="Proteomes" id="UP000294850"/>
    </source>
</evidence>
<name>A0A4R5DSG5_9BACT</name>
<dbReference type="AlphaFoldDB" id="A0A4R5DSG5"/>
<dbReference type="Proteomes" id="UP000294850">
    <property type="component" value="Unassembled WGS sequence"/>
</dbReference>
<organism evidence="1 2">
    <name type="scientific">Dyadobacter psychrotolerans</name>
    <dbReference type="NCBI Taxonomy" id="2541721"/>
    <lineage>
        <taxon>Bacteria</taxon>
        <taxon>Pseudomonadati</taxon>
        <taxon>Bacteroidota</taxon>
        <taxon>Cytophagia</taxon>
        <taxon>Cytophagales</taxon>
        <taxon>Spirosomataceae</taxon>
        <taxon>Dyadobacter</taxon>
    </lineage>
</organism>